<feature type="region of interest" description="Disordered" evidence="1">
    <location>
        <begin position="48"/>
        <end position="68"/>
    </location>
</feature>
<reference evidence="2 3" key="1">
    <citation type="submission" date="2018-09" db="EMBL/GenBank/DDBJ databases">
        <authorList>
            <person name="Li J."/>
        </authorList>
    </citation>
    <scope>NUCLEOTIDE SEQUENCE [LARGE SCALE GENOMIC DNA]</scope>
    <source>
        <strain evidence="2 3">2129</strain>
    </source>
</reference>
<name>A0ABM6Z537_9ACTO</name>
<protein>
    <submittedName>
        <fullName evidence="2">Uncharacterized protein</fullName>
    </submittedName>
</protein>
<proteinExistence type="predicted"/>
<evidence type="ECO:0000256" key="1">
    <source>
        <dbReference type="SAM" id="MobiDB-lite"/>
    </source>
</evidence>
<dbReference type="RefSeq" id="WP_120205099.1">
    <property type="nucleotide sequence ID" value="NZ_CP032514.1"/>
</dbReference>
<dbReference type="EMBL" id="CP032514">
    <property type="protein sequence ID" value="AYD90309.1"/>
    <property type="molecule type" value="Genomic_DNA"/>
</dbReference>
<dbReference type="Proteomes" id="UP000273001">
    <property type="component" value="Chromosome"/>
</dbReference>
<keyword evidence="3" id="KW-1185">Reference proteome</keyword>
<gene>
    <name evidence="2" type="ORF">D5R93_10380</name>
</gene>
<evidence type="ECO:0000313" key="2">
    <source>
        <dbReference type="EMBL" id="AYD90309.1"/>
    </source>
</evidence>
<sequence>MGVNYMVVAMDPTQQMLDADTFLREAQNRWPGCRAFRWDPTTHIADAAVVSPPDAPPSPSGTSPTTGS</sequence>
<accession>A0ABM6Z537</accession>
<evidence type="ECO:0000313" key="3">
    <source>
        <dbReference type="Proteomes" id="UP000273001"/>
    </source>
</evidence>
<organism evidence="2 3">
    <name type="scientific">Actinomyces lilanjuaniae</name>
    <dbReference type="NCBI Taxonomy" id="2321394"/>
    <lineage>
        <taxon>Bacteria</taxon>
        <taxon>Bacillati</taxon>
        <taxon>Actinomycetota</taxon>
        <taxon>Actinomycetes</taxon>
        <taxon>Actinomycetales</taxon>
        <taxon>Actinomycetaceae</taxon>
        <taxon>Actinomyces</taxon>
    </lineage>
</organism>